<dbReference type="GO" id="GO:0030428">
    <property type="term" value="C:cell septum"/>
    <property type="evidence" value="ECO:0007669"/>
    <property type="project" value="TreeGrafter"/>
</dbReference>
<reference evidence="4 5" key="1">
    <citation type="submission" date="2018-07" db="EMBL/GenBank/DDBJ databases">
        <title>Marsedoiliclastica nanhaica gen. nov. sp. nov., a novel marine hydrocarbonoclastic bacterium isolated from an in-situ enriched hydrocarbon-degrading consortium in deep-sea sediment.</title>
        <authorList>
            <person name="Dong C."/>
            <person name="Ma T."/>
            <person name="Liu R."/>
            <person name="Shao Z."/>
        </authorList>
    </citation>
    <scope>NUCLEOTIDE SEQUENCE [LARGE SCALE GENOMIC DNA]</scope>
    <source>
        <strain evidence="5">soil36-7</strain>
    </source>
</reference>
<dbReference type="RefSeq" id="WP_136546911.1">
    <property type="nucleotide sequence ID" value="NZ_CP031093.1"/>
</dbReference>
<sequence length="204" mass="22673">MTRDYAKKSRTRPASSGRSRPAANKRSAPPPSGPSTWQWLTVVAVTSAFVGFVVYLNAVPPETSRNTASYQPPVELVKPAPPATKPTPREPEYRFYEMLPKSEVVPPEVEAYNTGKGQRQKFEYVLQTGSFRTMGDAQRQKAQIGFQGLRADVSQVNLDSGDTWYRVQVGPYQSRSTMNSVIDRLVAINIQPLVRKKALETATP</sequence>
<dbReference type="PROSITE" id="PS51724">
    <property type="entry name" value="SPOR"/>
    <property type="match status" value="1"/>
</dbReference>
<dbReference type="InterPro" id="IPR036680">
    <property type="entry name" value="SPOR-like_sf"/>
</dbReference>
<name>A0A4P7XE15_9ALTE</name>
<keyword evidence="2" id="KW-0472">Membrane</keyword>
<dbReference type="GO" id="GO:0042834">
    <property type="term" value="F:peptidoglycan binding"/>
    <property type="evidence" value="ECO:0007669"/>
    <property type="project" value="InterPro"/>
</dbReference>
<dbReference type="SUPFAM" id="SSF110997">
    <property type="entry name" value="Sporulation related repeat"/>
    <property type="match status" value="1"/>
</dbReference>
<dbReference type="OrthoDB" id="8558195at2"/>
<feature type="region of interest" description="Disordered" evidence="1">
    <location>
        <begin position="1"/>
        <end position="36"/>
    </location>
</feature>
<proteinExistence type="predicted"/>
<organism evidence="4 5">
    <name type="scientific">Hydrocarboniclastica marina</name>
    <dbReference type="NCBI Taxonomy" id="2259620"/>
    <lineage>
        <taxon>Bacteria</taxon>
        <taxon>Pseudomonadati</taxon>
        <taxon>Pseudomonadota</taxon>
        <taxon>Gammaproteobacteria</taxon>
        <taxon>Alteromonadales</taxon>
        <taxon>Alteromonadaceae</taxon>
        <taxon>Hydrocarboniclastica</taxon>
    </lineage>
</organism>
<evidence type="ECO:0000256" key="1">
    <source>
        <dbReference type="SAM" id="MobiDB-lite"/>
    </source>
</evidence>
<dbReference type="EMBL" id="CP031093">
    <property type="protein sequence ID" value="QCF25066.1"/>
    <property type="molecule type" value="Genomic_DNA"/>
</dbReference>
<keyword evidence="5" id="KW-1185">Reference proteome</keyword>
<keyword evidence="2" id="KW-0812">Transmembrane</keyword>
<keyword evidence="2" id="KW-1133">Transmembrane helix</keyword>
<dbReference type="GO" id="GO:0032506">
    <property type="term" value="P:cytokinetic process"/>
    <property type="evidence" value="ECO:0007669"/>
    <property type="project" value="TreeGrafter"/>
</dbReference>
<dbReference type="InterPro" id="IPR052521">
    <property type="entry name" value="Cell_div_SPOR-domain"/>
</dbReference>
<gene>
    <name evidence="4" type="ORF">soil367_03425</name>
</gene>
<dbReference type="Gene3D" id="3.30.70.1070">
    <property type="entry name" value="Sporulation related repeat"/>
    <property type="match status" value="1"/>
</dbReference>
<accession>A0A4P7XE15</accession>
<evidence type="ECO:0000259" key="3">
    <source>
        <dbReference type="PROSITE" id="PS51724"/>
    </source>
</evidence>
<dbReference type="KEGG" id="hmi:soil367_03425"/>
<feature type="domain" description="SPOR" evidence="3">
    <location>
        <begin position="118"/>
        <end position="197"/>
    </location>
</feature>
<dbReference type="PANTHER" id="PTHR38687:SF1">
    <property type="entry name" value="CELL DIVISION PROTEIN DEDD"/>
    <property type="match status" value="1"/>
</dbReference>
<feature type="transmembrane region" description="Helical" evidence="2">
    <location>
        <begin position="37"/>
        <end position="56"/>
    </location>
</feature>
<protein>
    <submittedName>
        <fullName evidence="4">Sporulation protein</fullName>
    </submittedName>
</protein>
<dbReference type="Pfam" id="PF05036">
    <property type="entry name" value="SPOR"/>
    <property type="match status" value="1"/>
</dbReference>
<dbReference type="Proteomes" id="UP000298049">
    <property type="component" value="Chromosome"/>
</dbReference>
<evidence type="ECO:0000256" key="2">
    <source>
        <dbReference type="SAM" id="Phobius"/>
    </source>
</evidence>
<dbReference type="InterPro" id="IPR007730">
    <property type="entry name" value="SPOR-like_dom"/>
</dbReference>
<feature type="region of interest" description="Disordered" evidence="1">
    <location>
        <begin position="63"/>
        <end position="90"/>
    </location>
</feature>
<dbReference type="AlphaFoldDB" id="A0A4P7XE15"/>
<dbReference type="PANTHER" id="PTHR38687">
    <property type="entry name" value="CELL DIVISION PROTEIN DEDD-RELATED"/>
    <property type="match status" value="1"/>
</dbReference>
<evidence type="ECO:0000313" key="4">
    <source>
        <dbReference type="EMBL" id="QCF25066.1"/>
    </source>
</evidence>
<evidence type="ECO:0000313" key="5">
    <source>
        <dbReference type="Proteomes" id="UP000298049"/>
    </source>
</evidence>
<dbReference type="GO" id="GO:0032153">
    <property type="term" value="C:cell division site"/>
    <property type="evidence" value="ECO:0007669"/>
    <property type="project" value="TreeGrafter"/>
</dbReference>